<evidence type="ECO:0000313" key="3">
    <source>
        <dbReference type="Proteomes" id="UP000297299"/>
    </source>
</evidence>
<feature type="region of interest" description="Disordered" evidence="1">
    <location>
        <begin position="1"/>
        <end position="28"/>
    </location>
</feature>
<dbReference type="Proteomes" id="UP000297299">
    <property type="component" value="Unassembled WGS sequence"/>
</dbReference>
<sequence length="213" mass="24193">MASATAPGENFEVRQTSSTADWHPDHSKSISLSPARQALIDDIIALYSCEPTIERVKRYTPDCVYDDQFVYANDRYKMAGQWFALPKLFKNSKNEGYQVVRSDDEVIQFKNEQSWTFKIIPKTATINALVTLSLDPETVHSDFIRVKYHKDQANDKDYSHEGVGFSFKKWQADQVAKHMSSDEVAVFKEDSTAGKEPVRKYGDGKGEAPLKDL</sequence>
<protein>
    <submittedName>
        <fullName evidence="2">Uncharacterized protein</fullName>
    </submittedName>
</protein>
<dbReference type="PANTHER" id="PTHR34213:SF2">
    <property type="entry name" value="NUCLEAR TRANSPORT FACTOR 2 (NTF2) FAMILY PROTEIN"/>
    <property type="match status" value="1"/>
</dbReference>
<organism evidence="2 3">
    <name type="scientific">Botryotinia calthae</name>
    <dbReference type="NCBI Taxonomy" id="38488"/>
    <lineage>
        <taxon>Eukaryota</taxon>
        <taxon>Fungi</taxon>
        <taxon>Dikarya</taxon>
        <taxon>Ascomycota</taxon>
        <taxon>Pezizomycotina</taxon>
        <taxon>Leotiomycetes</taxon>
        <taxon>Helotiales</taxon>
        <taxon>Sclerotiniaceae</taxon>
        <taxon>Botryotinia</taxon>
    </lineage>
</organism>
<proteinExistence type="predicted"/>
<evidence type="ECO:0000313" key="2">
    <source>
        <dbReference type="EMBL" id="TEY34355.1"/>
    </source>
</evidence>
<keyword evidence="3" id="KW-1185">Reference proteome</keyword>
<dbReference type="PANTHER" id="PTHR34213">
    <property type="entry name" value="NUCLEAR TRANSPORT FACTOR 2 (NTF2) FAMILY PROTEIN"/>
    <property type="match status" value="1"/>
</dbReference>
<gene>
    <name evidence="2" type="ORF">BOTCAL_0632g00040</name>
</gene>
<reference evidence="2 3" key="1">
    <citation type="submission" date="2017-11" db="EMBL/GenBank/DDBJ databases">
        <title>Comparative genomics of Botrytis spp.</title>
        <authorList>
            <person name="Valero-Jimenez C.A."/>
            <person name="Tapia P."/>
            <person name="Veloso J."/>
            <person name="Silva-Moreno E."/>
            <person name="Staats M."/>
            <person name="Valdes J.H."/>
            <person name="Van Kan J.A.L."/>
        </authorList>
    </citation>
    <scope>NUCLEOTIDE SEQUENCE [LARGE SCALE GENOMIC DNA]</scope>
    <source>
        <strain evidence="2 3">MUCL2830</strain>
    </source>
</reference>
<name>A0A4Y8CIT4_9HELO</name>
<dbReference type="STRING" id="38488.A0A4Y8CIT4"/>
<dbReference type="OrthoDB" id="2400485at2759"/>
<dbReference type="EMBL" id="PHWZ01000629">
    <property type="protein sequence ID" value="TEY34355.1"/>
    <property type="molecule type" value="Genomic_DNA"/>
</dbReference>
<evidence type="ECO:0000256" key="1">
    <source>
        <dbReference type="SAM" id="MobiDB-lite"/>
    </source>
</evidence>
<accession>A0A4Y8CIT4</accession>
<comment type="caution">
    <text evidence="2">The sequence shown here is derived from an EMBL/GenBank/DDBJ whole genome shotgun (WGS) entry which is preliminary data.</text>
</comment>
<dbReference type="AlphaFoldDB" id="A0A4Y8CIT4"/>
<feature type="region of interest" description="Disordered" evidence="1">
    <location>
        <begin position="186"/>
        <end position="213"/>
    </location>
</feature>